<keyword evidence="1" id="KW-0472">Membrane</keyword>
<sequence length="535" mass="55938">MSGRFLHDLIEDRRGAVAATYALALFALVAVGGLAFDYARLVTVDTELQNAADEAAIAAATQLDQRAGAVSRAQAAVTSYFANSSSSLVNRTLLAHSGQGETSAITGVTFTFYDGYDSANDTFGSATTADADATVVQVSINARQAFFALTPIVGALSSADVAAAAVAGLQSSICKTPPMMVCGPAGQQFPTDADVGKGVLLQPGSSGQWQPGTFGYLDFGNGANAVKALLGGNEGAPVCVGGSTVTAQQGNIASAPDYLNTRFDIYTSSLRPADCASNGDNCPAASTRKDLVRLEEYVFRNIDPAAALPANPGCDADAGNSGYTKPTGVDRVNVTEWTQVPASVGKLEGFPRDDCHNTGTTNSVGTCSGGNFGDGIWGRTAYLDSHPAVPTNLSSRWDIYQWERDNPSSGLQPTLVNDSDAAEVSGCNPQGRGCDVTWKNYCSYPSAIKGTYHPTAKDRRVITVAVVDCSSDTGGAHEFSVKNWMDVFLTEPSFARSTPYTRASQIYAEVIGPATTPGGDNAFQYYGRNKAVLLR</sequence>
<accession>A0A931MKK6</accession>
<dbReference type="InterPro" id="IPR028087">
    <property type="entry name" value="Tad_N"/>
</dbReference>
<gene>
    <name evidence="3" type="ORF">I5E68_06335</name>
</gene>
<evidence type="ECO:0000256" key="1">
    <source>
        <dbReference type="SAM" id="Phobius"/>
    </source>
</evidence>
<feature type="domain" description="Putative Flp pilus-assembly TadG-like N-terminal" evidence="2">
    <location>
        <begin position="15"/>
        <end position="61"/>
    </location>
</feature>
<proteinExistence type="predicted"/>
<evidence type="ECO:0000313" key="3">
    <source>
        <dbReference type="EMBL" id="MBH0112570.1"/>
    </source>
</evidence>
<dbReference type="Pfam" id="PF13400">
    <property type="entry name" value="Tad"/>
    <property type="match status" value="1"/>
</dbReference>
<reference evidence="3" key="1">
    <citation type="submission" date="2020-11" db="EMBL/GenBank/DDBJ databases">
        <title>Novosphingobium aureum sp. nov., a marine bacterium isolated from sediment of a salt flat.</title>
        <authorList>
            <person name="Yoo Y."/>
            <person name="Kim J.-J."/>
        </authorList>
    </citation>
    <scope>NUCLEOTIDE SEQUENCE</scope>
    <source>
        <strain evidence="3">YJ-S2-02</strain>
    </source>
</reference>
<dbReference type="Proteomes" id="UP000617634">
    <property type="component" value="Unassembled WGS sequence"/>
</dbReference>
<keyword evidence="1" id="KW-1133">Transmembrane helix</keyword>
<comment type="caution">
    <text evidence="3">The sequence shown here is derived from an EMBL/GenBank/DDBJ whole genome shotgun (WGS) entry which is preliminary data.</text>
</comment>
<dbReference type="RefSeq" id="WP_197162156.1">
    <property type="nucleotide sequence ID" value="NZ_JADZGI010000001.1"/>
</dbReference>
<keyword evidence="1" id="KW-0812">Transmembrane</keyword>
<dbReference type="EMBL" id="JADZGI010000001">
    <property type="protein sequence ID" value="MBH0112570.1"/>
    <property type="molecule type" value="Genomic_DNA"/>
</dbReference>
<feature type="transmembrane region" description="Helical" evidence="1">
    <location>
        <begin position="21"/>
        <end position="39"/>
    </location>
</feature>
<name>A0A931MKK6_9SPHN</name>
<evidence type="ECO:0000259" key="2">
    <source>
        <dbReference type="Pfam" id="PF13400"/>
    </source>
</evidence>
<evidence type="ECO:0000313" key="4">
    <source>
        <dbReference type="Proteomes" id="UP000617634"/>
    </source>
</evidence>
<organism evidence="3 4">
    <name type="scientific">Novosphingobium aureum</name>
    <dbReference type="NCBI Taxonomy" id="2792964"/>
    <lineage>
        <taxon>Bacteria</taxon>
        <taxon>Pseudomonadati</taxon>
        <taxon>Pseudomonadota</taxon>
        <taxon>Alphaproteobacteria</taxon>
        <taxon>Sphingomonadales</taxon>
        <taxon>Sphingomonadaceae</taxon>
        <taxon>Novosphingobium</taxon>
    </lineage>
</organism>
<protein>
    <recommendedName>
        <fullName evidence="2">Putative Flp pilus-assembly TadG-like N-terminal domain-containing protein</fullName>
    </recommendedName>
</protein>
<keyword evidence="4" id="KW-1185">Reference proteome</keyword>
<dbReference type="AlphaFoldDB" id="A0A931MKK6"/>